<dbReference type="Gene3D" id="1.20.120.1790">
    <property type="match status" value="1"/>
</dbReference>
<organism evidence="2">
    <name type="scientific">Philodina roseola</name>
    <name type="common">Rotifer</name>
    <dbReference type="NCBI Taxonomy" id="96448"/>
    <lineage>
        <taxon>Eukaryota</taxon>
        <taxon>Metazoa</taxon>
        <taxon>Spiralia</taxon>
        <taxon>Gnathifera</taxon>
        <taxon>Rotifera</taxon>
        <taxon>Eurotatoria</taxon>
        <taxon>Bdelloidea</taxon>
        <taxon>Philodinida</taxon>
        <taxon>Philodinidae</taxon>
        <taxon>Philodina</taxon>
    </lineage>
</organism>
<accession>B6S322</accession>
<proteinExistence type="predicted"/>
<protein>
    <submittedName>
        <fullName evidence="2">Uncharacterized protein</fullName>
    </submittedName>
</protein>
<sequence length="508" mass="56310">MYSMPSNYCPSPIRLMPACPMVPSSPMTGVQTFYITMPSDAAAMFFDPNLAAVQQQHQTALMMQHAAHPTSISPFRHIQQHHQMIVGNNSNDGSIVHHPFQAAPSAFFMAAAAAATAAAPPPPPPGSNGAAFFQQQLPSPLPFYMRPTGQNMNPNPILTAKMPPNPNVHVTPVSAPSPLTVITTSTATASNASSPPPSTTTNATHSSGQEPAGSSDQSSGKRLSPIPCPLLEEEALLKSSRSVTSKAIVTLTSKLLDLLRTCTWSLPIQEELMEMVSIDDVAHDVLVNATNYLTDIAIFLGLRLIKLMLPVDSVADELWNVLWKNRVCYLGAEIHQTLIAHTFECFTIKPAYGYGELLDVLIDRFGDPTFDRKLMNRIVRLFLKASCLKKFRETPDDVLVSLSENITSLHEFEMRHNTTIVRLLLIEGFHFEAEEFSDLIVGNDSLVDYVRNFTEIWYSNYSLTMCMDDLLAARERAHDPFKLGRFCDEMDAFRLYTGLYEFERVRKG</sequence>
<reference evidence="2" key="1">
    <citation type="submission" date="2008-04" db="EMBL/GenBank/DDBJ databases">
        <title>Hox genes are not clustered in the bdelloid rotifer Philodina roseola.</title>
        <authorList>
            <person name="Mark Welch J.L."/>
            <person name="Mark Welch D.B."/>
        </authorList>
    </citation>
    <scope>NUCLEOTIDE SEQUENCE</scope>
</reference>
<dbReference type="AlphaFoldDB" id="B6S322"/>
<evidence type="ECO:0000313" key="2">
    <source>
        <dbReference type="EMBL" id="ACI90342.1"/>
    </source>
</evidence>
<name>B6S322_PHIRO</name>
<feature type="region of interest" description="Disordered" evidence="1">
    <location>
        <begin position="148"/>
        <end position="175"/>
    </location>
</feature>
<dbReference type="EMBL" id="EU637019">
    <property type="protein sequence ID" value="ACI90342.1"/>
    <property type="molecule type" value="Genomic_DNA"/>
</dbReference>
<feature type="compositionally biased region" description="Low complexity" evidence="1">
    <location>
        <begin position="187"/>
        <end position="207"/>
    </location>
</feature>
<feature type="region of interest" description="Disordered" evidence="1">
    <location>
        <begin position="187"/>
        <end position="225"/>
    </location>
</feature>
<evidence type="ECO:0000256" key="1">
    <source>
        <dbReference type="SAM" id="MobiDB-lite"/>
    </source>
</evidence>
<feature type="compositionally biased region" description="Polar residues" evidence="1">
    <location>
        <begin position="208"/>
        <end position="221"/>
    </location>
</feature>